<dbReference type="PANTHER" id="PTHR30329:SF21">
    <property type="entry name" value="LIPOPROTEIN YIAD-RELATED"/>
    <property type="match status" value="1"/>
</dbReference>
<feature type="coiled-coil region" evidence="2">
    <location>
        <begin position="32"/>
        <end position="105"/>
    </location>
</feature>
<evidence type="ECO:0000313" key="5">
    <source>
        <dbReference type="Proteomes" id="UP000229433"/>
    </source>
</evidence>
<dbReference type="CDD" id="cd07185">
    <property type="entry name" value="OmpA_C-like"/>
    <property type="match status" value="1"/>
</dbReference>
<dbReference type="AlphaFoldDB" id="A0A2G1VMS0"/>
<keyword evidence="5" id="KW-1185">Reference proteome</keyword>
<dbReference type="PROSITE" id="PS51123">
    <property type="entry name" value="OMPA_2"/>
    <property type="match status" value="1"/>
</dbReference>
<dbReference type="Gene3D" id="3.30.1330.60">
    <property type="entry name" value="OmpA-like domain"/>
    <property type="match status" value="1"/>
</dbReference>
<feature type="domain" description="OmpA-like" evidence="3">
    <location>
        <begin position="145"/>
        <end position="268"/>
    </location>
</feature>
<dbReference type="InterPro" id="IPR036737">
    <property type="entry name" value="OmpA-like_sf"/>
</dbReference>
<reference evidence="4 5" key="1">
    <citation type="submission" date="2017-08" db="EMBL/GenBank/DDBJ databases">
        <title>The whole genome shortgun sequences of strain Leeuwenhoekiella nanhaiensis G18 from the South China Sea.</title>
        <authorList>
            <person name="Liu Q."/>
        </authorList>
    </citation>
    <scope>NUCLEOTIDE SEQUENCE [LARGE SCALE GENOMIC DNA]</scope>
    <source>
        <strain evidence="4 5">G18</strain>
    </source>
</reference>
<dbReference type="GO" id="GO:0016020">
    <property type="term" value="C:membrane"/>
    <property type="evidence" value="ECO:0007669"/>
    <property type="project" value="UniProtKB-UniRule"/>
</dbReference>
<dbReference type="PROSITE" id="PS51257">
    <property type="entry name" value="PROKAR_LIPOPROTEIN"/>
    <property type="match status" value="1"/>
</dbReference>
<dbReference type="EMBL" id="NQXA01000021">
    <property type="protein sequence ID" value="PHQ28076.1"/>
    <property type="molecule type" value="Genomic_DNA"/>
</dbReference>
<keyword evidence="2" id="KW-0175">Coiled coil</keyword>
<dbReference type="Proteomes" id="UP000229433">
    <property type="component" value="Unassembled WGS sequence"/>
</dbReference>
<protein>
    <submittedName>
        <fullName evidence="4">Cell envelope biogenesis protein OmpA</fullName>
    </submittedName>
</protein>
<dbReference type="Pfam" id="PF00691">
    <property type="entry name" value="OmpA"/>
    <property type="match status" value="1"/>
</dbReference>
<evidence type="ECO:0000259" key="3">
    <source>
        <dbReference type="PROSITE" id="PS51123"/>
    </source>
</evidence>
<dbReference type="PANTHER" id="PTHR30329">
    <property type="entry name" value="STATOR ELEMENT OF FLAGELLAR MOTOR COMPLEX"/>
    <property type="match status" value="1"/>
</dbReference>
<name>A0A2G1VMS0_9FLAO</name>
<evidence type="ECO:0000256" key="2">
    <source>
        <dbReference type="SAM" id="Coils"/>
    </source>
</evidence>
<evidence type="ECO:0000256" key="1">
    <source>
        <dbReference type="PROSITE-ProRule" id="PRU00473"/>
    </source>
</evidence>
<keyword evidence="1" id="KW-0472">Membrane</keyword>
<accession>A0A2G1VMS0</accession>
<dbReference type="InterPro" id="IPR050330">
    <property type="entry name" value="Bact_OuterMem_StrucFunc"/>
</dbReference>
<evidence type="ECO:0000313" key="4">
    <source>
        <dbReference type="EMBL" id="PHQ28076.1"/>
    </source>
</evidence>
<gene>
    <name evidence="4" type="ORF">CJ305_16805</name>
</gene>
<sequence length="279" mass="31488">MKTLNTVAALGVTILTVSCVSKKKYTELQSQYDNTRVTLTKTQVEKEELEAKYNAIENRVADYNTKINSLRDENYQKLDLVENLAVMSEASKEKMRETLKNANQEELSQATSLEDSMNLAISYNLKKNLDENVTADDDIQVDIDETVVMINVSDKLLFNSGSYRVSRKADDLLKRLADVINSEPAVEVMVEGHTDDQTVKPGAYIKDNWELSVQRSTAIIRELQDKYNVDPAKLIAAGRSSYLPLVDNATKEDRAKNRRTRIIILPNLDKFLSLVSSTD</sequence>
<dbReference type="OrthoDB" id="9815217at2"/>
<proteinExistence type="predicted"/>
<dbReference type="SUPFAM" id="SSF103088">
    <property type="entry name" value="OmpA-like"/>
    <property type="match status" value="1"/>
</dbReference>
<organism evidence="4 5">
    <name type="scientific">Leeuwenhoekiella nanhaiensis</name>
    <dbReference type="NCBI Taxonomy" id="1655491"/>
    <lineage>
        <taxon>Bacteria</taxon>
        <taxon>Pseudomonadati</taxon>
        <taxon>Bacteroidota</taxon>
        <taxon>Flavobacteriia</taxon>
        <taxon>Flavobacteriales</taxon>
        <taxon>Flavobacteriaceae</taxon>
        <taxon>Leeuwenhoekiella</taxon>
    </lineage>
</organism>
<comment type="caution">
    <text evidence="4">The sequence shown here is derived from an EMBL/GenBank/DDBJ whole genome shotgun (WGS) entry which is preliminary data.</text>
</comment>
<dbReference type="RefSeq" id="WP_099647466.1">
    <property type="nucleotide sequence ID" value="NZ_KZ319301.1"/>
</dbReference>
<dbReference type="InterPro" id="IPR006665">
    <property type="entry name" value="OmpA-like"/>
</dbReference>